<dbReference type="Proteomes" id="UP000247810">
    <property type="component" value="Unassembled WGS sequence"/>
</dbReference>
<name>A0A319CWW0_9EURO</name>
<dbReference type="PROSITE" id="PS50075">
    <property type="entry name" value="CARRIER"/>
    <property type="match status" value="2"/>
</dbReference>
<evidence type="ECO:0000256" key="3">
    <source>
        <dbReference type="ARBA" id="ARBA00022598"/>
    </source>
</evidence>
<dbReference type="Gene3D" id="3.30.300.30">
    <property type="match status" value="2"/>
</dbReference>
<evidence type="ECO:0000256" key="5">
    <source>
        <dbReference type="SAM" id="MobiDB-lite"/>
    </source>
</evidence>
<dbReference type="InterPro" id="IPR042099">
    <property type="entry name" value="ANL_N_sf"/>
</dbReference>
<evidence type="ECO:0000256" key="4">
    <source>
        <dbReference type="ARBA" id="ARBA00029454"/>
    </source>
</evidence>
<dbReference type="CDD" id="cd19545">
    <property type="entry name" value="FUM14_C_NRPS-like"/>
    <property type="match status" value="2"/>
</dbReference>
<dbReference type="Gene3D" id="1.10.1200.10">
    <property type="entry name" value="ACP-like"/>
    <property type="match status" value="2"/>
</dbReference>
<evidence type="ECO:0000256" key="1">
    <source>
        <dbReference type="ARBA" id="ARBA00022450"/>
    </source>
</evidence>
<keyword evidence="3" id="KW-0436">Ligase</keyword>
<dbReference type="GO" id="GO:0005737">
    <property type="term" value="C:cytoplasm"/>
    <property type="evidence" value="ECO:0007669"/>
    <property type="project" value="TreeGrafter"/>
</dbReference>
<sequence>MGKRRDKQTSTALTTYKGDPARGGAGRAKCGGPTGRHWPHPGPIVSGSESHPQSLSRLVRPSEGPCGQVNGPQKKPPRAVTPLDLADSCFCQWFWILVSPGRVYFGNRVIRYQVPISLAFRHAGDYVLQSVLLLSDDICLEDFKTAWQQAISVIPILRTRLVHHHQFGHLQVVLSNSLDWKQSTDELESFLVQDKDQVMEFGLPLSRFTFVGKQTRPRWLVWTAHHALYDGWSLPLIVDMVEDAYLGKPLPNQKNFTPFVKYLQDTNQDEAHAYWKSALAKYDSAPFPDMHTAIHKPMADKTMERVCDLSQNGRSEATLSTLIRATLGILISRHANSPDVVFGAVLSGRNAPVHEVEKIIGPTITTVPVRAQLPTEQRVSEYLRILEHQAVEMIPFEQTGLQNIARMNKSACNFQTLLVIQPGDQHKDEGHRTFGTWITDPEQHGFTTYALTLQVSPPTATEGVRVKASFDSKVITSWIMERMVDQFISILRQLIDASPEQMVSDIDLLTSQDRTMLWEANKTVPRQVDACVHNLIRERTKMQPDAVALSSWDGQMTYKELDILSDRLAQNLISLANPGSLVPLCFEKSIWTVVAMLESMKSGFGSVTMDITQPAQRLQTIVQRIDPPLILSSIANEKLASELLPGKPVVVVGKYTLTQMRPSLDVQLPVISPSSTICVLFTSGNTGLPKGAVITHSNFATGIKIQAAPFGYALGARIFAFASYSFDISWFDIIHALASGSTLCIPSEADRKDDLEGSVARSKATVAFLTPSVARLIRPDAVPSLRFLLLGGEPQRWSDFSSWSYYVTKLSIYGPAECTVVSSAEDAHILQKRDMTLPSTIGLTAWLVDLSNDHLLSPVGSVLSKTPPGYYKAGAPTIRVDMIGFIGLVTMQDTMLMVACHLLAVKTPRSKSGVSVSSWQKLNTMYAKSCEKPDMSLQRSSFTGEKTSMTLVAFIERPSNIETNGAIEAKISVDPQAQLEVNFMTVRPQVVDELLKRPPSYMVPRVYFSISYVPRTVNGKTDRAKLKDIASKFSMQQLTDPDVLNGEKQQPTNSAESLLQRLWAQVLNIRPDNVGIDGNFFQLGGDSIAAMKLVGQARQDGIATLTVADIFRLPSLRAQAQLHLQSDGLFRGVDATIDQTLPFSLLNSFIDPEGLLSLTLKHTGDYVLQSVLELADSDDFQFEALKVTWEETMLPKDGSLPWHLAKDVTLDDYLRADKMAPMGFGQPLTRFSLIGQNKVGNPRWFVWTVRHALYDGWSLPMIMNKASSEYNRLVNGLPPHEDAAEEVLPAFNSFVRYIESRKSEQSDRYWVSALSGTQAAPFPPLPASISQPAADTTFQQECKLSVEIQQRSSITTSTLVRAALGLLISRQTGVAEAAIGTALSGRNAPIAGIEKMVGPIIATVPLRIQVPVETPVSDYLNGVQPQATEMIPYEQTGLYHISKLGDDAQTKDEALSGRNSYGAWRTNSEQQGFTTYALTIECSPTAEGVTFQARFDSRVIEPWVTKRLLLQLTFVTQQLSEAPSNTKLGDMQTLPTQDKDIIWQWNAVVPQTIERCVHDIVQERINEQPDSPAVCAWDGEVTYRQLHNLSEELAHNLIEAGVSPGMIFPLYFSKSMWAVVGVLGVLKAGAAFAFLDAETQPKTRLRTIVGQTHATVICSSIVHQDLSRRLGNKIVLVGPDSVSRRRSGASNILPRVAPSSPLYLVFTSESTGQPKGAVVPHASFASALHYQLGPMNITRTSRVYDFASYSFDVAVHNVLATLAAGGCLCVPSDADRKTRLAESMEAMKANFVNLTSSVSRLIDPHEVPTLATLTLGDEPVRQDDAERWWGKVQLISSCEPSECTPMSVINVSANNPATLRDIGFGTGNLTWIVDPADHNILLPVGQVGELVLEGPLIGCGNLNDPTKTAAAFIETPTWLAAGTQTPPGRKGRLYKTGDLVCCNQDGSLQIVGRKDTHEVKVRGQRVEPEEVEHHLRRSLPGVEIAAETILIDGSSAAILAAFICLGSLSESQTQSSATLTTTIVSEAAMGEISTIATQLTEDLSRSLPPYMVPSIYVPLTAMPMTATDKTNRKQLRALAASLSRDQLEQMRGLGAGGDKRTPKADSECNLQSLWARVLNIPADTIGLDDGFFRLGGDSIPAMRLVGDARKLGMHFTVADVVDFYHDRPVPPAPDFSTYLAHLLRQRPSSSLHWKHHLAASHNSNLTSTLPPPVSSLQPNPPHRVQAESSVPLPELTDDIPISSFIGSAWAIILASLTRKNDVVFGHLVADRDTPIPGIQDIVGPCLHTIPIRIQIHPGRTPAKSILHAVHDQILSLRHAGLMMGGTDTIRSCTNWPAATSTLQSVLQHQNIDEHPGFLFGHSRAKLGSYDNPAAEPAALSLVSYPDRAGLRIRVLAGSRVMDAKMAGQLARLLCDAVASLASARDESVSGSFLDELRAEIHSGRLAERHGVSQKGTAVFLMIVRIVGLGYHYMQSIAHGRKFNRSQFDVAGFEVLLSLGLGWDKW</sequence>
<dbReference type="InterPro" id="IPR023213">
    <property type="entry name" value="CAT-like_dom_sf"/>
</dbReference>
<dbReference type="FunFam" id="1.10.1200.10:FF:000005">
    <property type="entry name" value="Nonribosomal peptide synthetase 1"/>
    <property type="match status" value="1"/>
</dbReference>
<dbReference type="OrthoDB" id="416786at2759"/>
<keyword evidence="2" id="KW-0597">Phosphoprotein</keyword>
<feature type="domain" description="Carrier" evidence="6">
    <location>
        <begin position="2101"/>
        <end position="2183"/>
    </location>
</feature>
<accession>A0A319CWW0</accession>
<dbReference type="STRING" id="1448320.A0A319CWW0"/>
<feature type="domain" description="Carrier" evidence="6">
    <location>
        <begin position="1050"/>
        <end position="1127"/>
    </location>
</feature>
<evidence type="ECO:0000313" key="7">
    <source>
        <dbReference type="EMBL" id="PYH89746.1"/>
    </source>
</evidence>
<dbReference type="PANTHER" id="PTHR45527:SF1">
    <property type="entry name" value="FATTY ACID SYNTHASE"/>
    <property type="match status" value="1"/>
</dbReference>
<dbReference type="SUPFAM" id="SSF56801">
    <property type="entry name" value="Acetyl-CoA synthetase-like"/>
    <property type="match status" value="3"/>
</dbReference>
<protein>
    <submittedName>
        <fullName evidence="7">Acetyl-CoA synthetase-like protein</fullName>
    </submittedName>
</protein>
<keyword evidence="8" id="KW-1185">Reference proteome</keyword>
<feature type="region of interest" description="Disordered" evidence="5">
    <location>
        <begin position="1"/>
        <end position="77"/>
    </location>
</feature>
<feature type="region of interest" description="Disordered" evidence="5">
    <location>
        <begin position="2207"/>
        <end position="2226"/>
    </location>
</feature>
<dbReference type="Pfam" id="PF00501">
    <property type="entry name" value="AMP-binding"/>
    <property type="match status" value="2"/>
</dbReference>
<dbReference type="SUPFAM" id="SSF47336">
    <property type="entry name" value="ACP-like"/>
    <property type="match status" value="2"/>
</dbReference>
<feature type="compositionally biased region" description="Polar residues" evidence="5">
    <location>
        <begin position="47"/>
        <end position="56"/>
    </location>
</feature>
<feature type="compositionally biased region" description="Pro residues" evidence="5">
    <location>
        <begin position="2209"/>
        <end position="2221"/>
    </location>
</feature>
<keyword evidence="1" id="KW-0596">Phosphopantetheine</keyword>
<dbReference type="Gene3D" id="3.40.50.12780">
    <property type="entry name" value="N-terminal domain of ligase-like"/>
    <property type="match status" value="2"/>
</dbReference>
<organism evidence="7 8">
    <name type="scientific">Aspergillus ellipticus CBS 707.79</name>
    <dbReference type="NCBI Taxonomy" id="1448320"/>
    <lineage>
        <taxon>Eukaryota</taxon>
        <taxon>Fungi</taxon>
        <taxon>Dikarya</taxon>
        <taxon>Ascomycota</taxon>
        <taxon>Pezizomycotina</taxon>
        <taxon>Eurotiomycetes</taxon>
        <taxon>Eurotiomycetidae</taxon>
        <taxon>Eurotiales</taxon>
        <taxon>Aspergillaceae</taxon>
        <taxon>Aspergillus</taxon>
        <taxon>Aspergillus subgen. Circumdati</taxon>
    </lineage>
</organism>
<dbReference type="InterPro" id="IPR000873">
    <property type="entry name" value="AMP-dep_synth/lig_dom"/>
</dbReference>
<dbReference type="InterPro" id="IPR006162">
    <property type="entry name" value="Ppantetheine_attach_site"/>
</dbReference>
<dbReference type="CDD" id="cd05918">
    <property type="entry name" value="A_NRPS_SidN3_like"/>
    <property type="match status" value="1"/>
</dbReference>
<evidence type="ECO:0000256" key="2">
    <source>
        <dbReference type="ARBA" id="ARBA00022553"/>
    </source>
</evidence>
<dbReference type="FunFam" id="3.30.300.30:FF:000015">
    <property type="entry name" value="Nonribosomal peptide synthase SidD"/>
    <property type="match status" value="1"/>
</dbReference>
<dbReference type="GO" id="GO:0043041">
    <property type="term" value="P:amino acid activation for nonribosomal peptide biosynthetic process"/>
    <property type="evidence" value="ECO:0007669"/>
    <property type="project" value="TreeGrafter"/>
</dbReference>
<dbReference type="GO" id="GO:0044550">
    <property type="term" value="P:secondary metabolite biosynthetic process"/>
    <property type="evidence" value="ECO:0007669"/>
    <property type="project" value="TreeGrafter"/>
</dbReference>
<dbReference type="Gene3D" id="3.30.559.30">
    <property type="entry name" value="Nonribosomal peptide synthetase, condensation domain"/>
    <property type="match status" value="3"/>
</dbReference>
<dbReference type="InterPro" id="IPR045851">
    <property type="entry name" value="AMP-bd_C_sf"/>
</dbReference>
<reference evidence="7 8" key="1">
    <citation type="submission" date="2018-02" db="EMBL/GenBank/DDBJ databases">
        <title>The genomes of Aspergillus section Nigri reveals drivers in fungal speciation.</title>
        <authorList>
            <consortium name="DOE Joint Genome Institute"/>
            <person name="Vesth T.C."/>
            <person name="Nybo J."/>
            <person name="Theobald S."/>
            <person name="Brandl J."/>
            <person name="Frisvad J.C."/>
            <person name="Nielsen K.F."/>
            <person name="Lyhne E.K."/>
            <person name="Kogle M.E."/>
            <person name="Kuo A."/>
            <person name="Riley R."/>
            <person name="Clum A."/>
            <person name="Nolan M."/>
            <person name="Lipzen A."/>
            <person name="Salamov A."/>
            <person name="Henrissat B."/>
            <person name="Wiebenga A."/>
            <person name="De vries R.P."/>
            <person name="Grigoriev I.V."/>
            <person name="Mortensen U.H."/>
            <person name="Andersen M.R."/>
            <person name="Baker S.E."/>
        </authorList>
    </citation>
    <scope>NUCLEOTIDE SEQUENCE [LARGE SCALE GENOMIC DNA]</scope>
    <source>
        <strain evidence="7 8">CBS 707.79</strain>
    </source>
</reference>
<dbReference type="Pfam" id="PF00668">
    <property type="entry name" value="Condensation"/>
    <property type="match status" value="3"/>
</dbReference>
<dbReference type="GO" id="GO:0031177">
    <property type="term" value="F:phosphopantetheine binding"/>
    <property type="evidence" value="ECO:0007669"/>
    <property type="project" value="TreeGrafter"/>
</dbReference>
<dbReference type="Gene3D" id="3.30.559.10">
    <property type="entry name" value="Chloramphenicol acetyltransferase-like domain"/>
    <property type="match status" value="2"/>
</dbReference>
<dbReference type="InterPro" id="IPR009081">
    <property type="entry name" value="PP-bd_ACP"/>
</dbReference>
<dbReference type="PANTHER" id="PTHR45527">
    <property type="entry name" value="NONRIBOSOMAL PEPTIDE SYNTHETASE"/>
    <property type="match status" value="1"/>
</dbReference>
<gene>
    <name evidence="7" type="ORF">BO71DRAFT_434483</name>
</gene>
<dbReference type="SUPFAM" id="SSF52777">
    <property type="entry name" value="CoA-dependent acyltransferases"/>
    <property type="match status" value="5"/>
</dbReference>
<dbReference type="VEuPathDB" id="FungiDB:BO71DRAFT_434483"/>
<proteinExistence type="inferred from homology"/>
<dbReference type="FunFam" id="3.30.559.30:FF:000003">
    <property type="entry name" value="Nonribosomal peptide synthase SidD"/>
    <property type="match status" value="2"/>
</dbReference>
<evidence type="ECO:0000313" key="8">
    <source>
        <dbReference type="Proteomes" id="UP000247810"/>
    </source>
</evidence>
<dbReference type="Pfam" id="PF00550">
    <property type="entry name" value="PP-binding"/>
    <property type="match status" value="2"/>
</dbReference>
<dbReference type="EMBL" id="KZ826013">
    <property type="protein sequence ID" value="PYH89746.1"/>
    <property type="molecule type" value="Genomic_DNA"/>
</dbReference>
<dbReference type="InterPro" id="IPR036736">
    <property type="entry name" value="ACP-like_sf"/>
</dbReference>
<dbReference type="GO" id="GO:0016874">
    <property type="term" value="F:ligase activity"/>
    <property type="evidence" value="ECO:0007669"/>
    <property type="project" value="UniProtKB-KW"/>
</dbReference>
<dbReference type="PROSITE" id="PS00012">
    <property type="entry name" value="PHOSPHOPANTETHEINE"/>
    <property type="match status" value="1"/>
</dbReference>
<evidence type="ECO:0000259" key="6">
    <source>
        <dbReference type="PROSITE" id="PS50075"/>
    </source>
</evidence>
<dbReference type="InterPro" id="IPR001242">
    <property type="entry name" value="Condensation_dom"/>
</dbReference>
<comment type="similarity">
    <text evidence="4">Belongs to the NRP synthetase family.</text>
</comment>